<feature type="signal peptide" evidence="2">
    <location>
        <begin position="1"/>
        <end position="21"/>
    </location>
</feature>
<keyword evidence="2" id="KW-0732">Signal</keyword>
<evidence type="ECO:0008006" key="5">
    <source>
        <dbReference type="Google" id="ProtNLM"/>
    </source>
</evidence>
<dbReference type="PROSITE" id="PS51257">
    <property type="entry name" value="PROKAR_LIPOPROTEIN"/>
    <property type="match status" value="1"/>
</dbReference>
<evidence type="ECO:0000313" key="4">
    <source>
        <dbReference type="Proteomes" id="UP001140817"/>
    </source>
</evidence>
<proteinExistence type="predicted"/>
<evidence type="ECO:0000256" key="1">
    <source>
        <dbReference type="SAM" id="MobiDB-lite"/>
    </source>
</evidence>
<dbReference type="EMBL" id="JANKBY010000004">
    <property type="protein sequence ID" value="MCR1821314.1"/>
    <property type="molecule type" value="Genomic_DNA"/>
</dbReference>
<comment type="caution">
    <text evidence="3">The sequence shown here is derived from an EMBL/GenBank/DDBJ whole genome shotgun (WGS) entry which is preliminary data.</text>
</comment>
<organism evidence="3 4">
    <name type="scientific">Terrisporobacter muris</name>
    <dbReference type="NCBI Taxonomy" id="2963284"/>
    <lineage>
        <taxon>Bacteria</taxon>
        <taxon>Bacillati</taxon>
        <taxon>Bacillota</taxon>
        <taxon>Clostridia</taxon>
        <taxon>Peptostreptococcales</taxon>
        <taxon>Peptostreptococcaceae</taxon>
        <taxon>Terrisporobacter</taxon>
    </lineage>
</organism>
<accession>A0A9X2M7J9</accession>
<feature type="region of interest" description="Disordered" evidence="1">
    <location>
        <begin position="160"/>
        <end position="202"/>
    </location>
</feature>
<feature type="compositionally biased region" description="Low complexity" evidence="1">
    <location>
        <begin position="163"/>
        <end position="199"/>
    </location>
</feature>
<dbReference type="AlphaFoldDB" id="A0A9X2M7J9"/>
<dbReference type="Proteomes" id="UP001140817">
    <property type="component" value="Unassembled WGS sequence"/>
</dbReference>
<sequence>MKRIISLLLSIVISISLVGCSSTNKNDDTQEEKTYTSKDDEKVDFDMSIQDMLNKKYKDYVCQVGSVDSEGNTVISIKTNFNAEGIDKDTLLSQIGDLSQFDKLVSDLKKKYEAKEFKGGIYFMLMSKDDVCLYEINHSADKVERDATLYPIFNDSDDANIENANNTSNNSSKNSNNKKSNNNISNNNNSSNNNSGNKSSNKKKGWYVTCPECGKKIWTTNGDWDCDCNVKHSEENGLYLPCPSCGEMVKGNCGDCPYCGIPINPDNPDGTYGTDDSDNTDE</sequence>
<keyword evidence="4" id="KW-1185">Reference proteome</keyword>
<gene>
    <name evidence="3" type="ORF">NSA58_00810</name>
</gene>
<name>A0A9X2M7J9_9FIRM</name>
<evidence type="ECO:0000313" key="3">
    <source>
        <dbReference type="EMBL" id="MCR1821314.1"/>
    </source>
</evidence>
<protein>
    <recommendedName>
        <fullName evidence="5">Lipoprotein</fullName>
    </recommendedName>
</protein>
<evidence type="ECO:0000256" key="2">
    <source>
        <dbReference type="SAM" id="SignalP"/>
    </source>
</evidence>
<dbReference type="RefSeq" id="WP_257559968.1">
    <property type="nucleotide sequence ID" value="NZ_JANKBY010000004.1"/>
</dbReference>
<feature type="chain" id="PRO_5040894897" description="Lipoprotein" evidence="2">
    <location>
        <begin position="22"/>
        <end position="282"/>
    </location>
</feature>
<reference evidence="3" key="1">
    <citation type="submission" date="2022-07" db="EMBL/GenBank/DDBJ databases">
        <title>Enhanced cultured diversity of the mouse gut microbiota enables custom-made synthetic communities.</title>
        <authorList>
            <person name="Afrizal A."/>
        </authorList>
    </citation>
    <scope>NUCLEOTIDE SEQUENCE</scope>
    <source>
        <strain evidence="3">DSM 29186</strain>
    </source>
</reference>